<evidence type="ECO:0000313" key="3">
    <source>
        <dbReference type="Proteomes" id="UP001386955"/>
    </source>
</evidence>
<feature type="transmembrane region" description="Helical" evidence="1">
    <location>
        <begin position="31"/>
        <end position="48"/>
    </location>
</feature>
<dbReference type="AlphaFoldDB" id="A0AAN9S0B9"/>
<reference evidence="2 3" key="1">
    <citation type="submission" date="2024-01" db="EMBL/GenBank/DDBJ databases">
        <title>The genomes of 5 underutilized Papilionoideae crops provide insights into root nodulation and disease resistanc.</title>
        <authorList>
            <person name="Jiang F."/>
        </authorList>
    </citation>
    <scope>NUCLEOTIDE SEQUENCE [LARGE SCALE GENOMIC DNA]</scope>
    <source>
        <strain evidence="2">DUOXIRENSHENG_FW03</strain>
        <tissue evidence="2">Leaves</tissue>
    </source>
</reference>
<accession>A0AAN9S0B9</accession>
<protein>
    <submittedName>
        <fullName evidence="2">Uncharacterized protein</fullName>
    </submittedName>
</protein>
<evidence type="ECO:0000256" key="1">
    <source>
        <dbReference type="SAM" id="Phobius"/>
    </source>
</evidence>
<dbReference type="EMBL" id="JAYMYS010000007">
    <property type="protein sequence ID" value="KAK7386321.1"/>
    <property type="molecule type" value="Genomic_DNA"/>
</dbReference>
<comment type="caution">
    <text evidence="2">The sequence shown here is derived from an EMBL/GenBank/DDBJ whole genome shotgun (WGS) entry which is preliminary data.</text>
</comment>
<organism evidence="2 3">
    <name type="scientific">Psophocarpus tetragonolobus</name>
    <name type="common">Winged bean</name>
    <name type="synonym">Dolichos tetragonolobus</name>
    <dbReference type="NCBI Taxonomy" id="3891"/>
    <lineage>
        <taxon>Eukaryota</taxon>
        <taxon>Viridiplantae</taxon>
        <taxon>Streptophyta</taxon>
        <taxon>Embryophyta</taxon>
        <taxon>Tracheophyta</taxon>
        <taxon>Spermatophyta</taxon>
        <taxon>Magnoliopsida</taxon>
        <taxon>eudicotyledons</taxon>
        <taxon>Gunneridae</taxon>
        <taxon>Pentapetalae</taxon>
        <taxon>rosids</taxon>
        <taxon>fabids</taxon>
        <taxon>Fabales</taxon>
        <taxon>Fabaceae</taxon>
        <taxon>Papilionoideae</taxon>
        <taxon>50 kb inversion clade</taxon>
        <taxon>NPAAA clade</taxon>
        <taxon>indigoferoid/millettioid clade</taxon>
        <taxon>Phaseoleae</taxon>
        <taxon>Psophocarpus</taxon>
    </lineage>
</organism>
<proteinExistence type="predicted"/>
<keyword evidence="3" id="KW-1185">Reference proteome</keyword>
<keyword evidence="1" id="KW-1133">Transmembrane helix</keyword>
<dbReference type="Proteomes" id="UP001386955">
    <property type="component" value="Unassembled WGS sequence"/>
</dbReference>
<sequence>MLWSDDNGIVDINKTVGNIAQHQRANLRNGYVNYVLIVHILFLIYKLSTIEINYKPNLNMGIFKTLRN</sequence>
<keyword evidence="1" id="KW-0812">Transmembrane</keyword>
<gene>
    <name evidence="2" type="ORF">VNO78_26477</name>
</gene>
<name>A0AAN9S0B9_PSOTE</name>
<evidence type="ECO:0000313" key="2">
    <source>
        <dbReference type="EMBL" id="KAK7386321.1"/>
    </source>
</evidence>
<keyword evidence="1" id="KW-0472">Membrane</keyword>